<gene>
    <name evidence="2" type="ORF">HPS54_04060</name>
</gene>
<evidence type="ECO:0000256" key="1">
    <source>
        <dbReference type="SAM" id="Phobius"/>
    </source>
</evidence>
<organism evidence="2 3">
    <name type="scientific">Xylanibacter caecicola</name>
    <dbReference type="NCBI Taxonomy" id="2736294"/>
    <lineage>
        <taxon>Bacteria</taxon>
        <taxon>Pseudomonadati</taxon>
        <taxon>Bacteroidota</taxon>
        <taxon>Bacteroidia</taxon>
        <taxon>Bacteroidales</taxon>
        <taxon>Prevotellaceae</taxon>
        <taxon>Xylanibacter</taxon>
    </lineage>
</organism>
<protein>
    <submittedName>
        <fullName evidence="2">DUF4293 domain-containing protein</fullName>
    </submittedName>
</protein>
<feature type="transmembrane region" description="Helical" evidence="1">
    <location>
        <begin position="86"/>
        <end position="109"/>
    </location>
</feature>
<dbReference type="Proteomes" id="UP000820977">
    <property type="component" value="Unassembled WGS sequence"/>
</dbReference>
<keyword evidence="1" id="KW-0812">Transmembrane</keyword>
<accession>A0ABX2AZK6</accession>
<dbReference type="RefSeq" id="WP_172344194.1">
    <property type="nucleotide sequence ID" value="NZ_CATJFF010000037.1"/>
</dbReference>
<dbReference type="EMBL" id="JABKKJ010000004">
    <property type="protein sequence ID" value="NPE24699.1"/>
    <property type="molecule type" value="Genomic_DNA"/>
</dbReference>
<keyword evidence="1" id="KW-0472">Membrane</keyword>
<evidence type="ECO:0000313" key="2">
    <source>
        <dbReference type="EMBL" id="NPE24699.1"/>
    </source>
</evidence>
<reference evidence="2 3" key="1">
    <citation type="submission" date="2020-05" db="EMBL/GenBank/DDBJ databases">
        <title>Distinct polysaccharide utilization as determinants for interspecies competition between intestinal Prevotella spp.</title>
        <authorList>
            <person name="Galvez E.J.C."/>
            <person name="Iljazovic A."/>
            <person name="Strowig T."/>
        </authorList>
    </citation>
    <scope>NUCLEOTIDE SEQUENCE [LARGE SCALE GENOMIC DNA]</scope>
    <source>
        <strain evidence="2 3">PCHR</strain>
    </source>
</reference>
<proteinExistence type="predicted"/>
<dbReference type="InterPro" id="IPR025635">
    <property type="entry name" value="DUF4293"/>
</dbReference>
<comment type="caution">
    <text evidence="2">The sequence shown here is derived from an EMBL/GenBank/DDBJ whole genome shotgun (WGS) entry which is preliminary data.</text>
</comment>
<feature type="transmembrane region" description="Helical" evidence="1">
    <location>
        <begin position="115"/>
        <end position="134"/>
    </location>
</feature>
<keyword evidence="1" id="KW-1133">Transmembrane helix</keyword>
<keyword evidence="3" id="KW-1185">Reference proteome</keyword>
<feature type="transmembrane region" description="Helical" evidence="1">
    <location>
        <begin position="49"/>
        <end position="74"/>
    </location>
</feature>
<dbReference type="Pfam" id="PF14126">
    <property type="entry name" value="DUF4293"/>
    <property type="match status" value="1"/>
</dbReference>
<feature type="transmembrane region" description="Helical" evidence="1">
    <location>
        <begin position="7"/>
        <end position="29"/>
    </location>
</feature>
<evidence type="ECO:0000313" key="3">
    <source>
        <dbReference type="Proteomes" id="UP000820977"/>
    </source>
</evidence>
<sequence length="152" mass="17263">MIQRKQTLYLLISVIISVICLCLPVGRFVSSTITPDHSLYNLWLKSYDGSLDFSGCILFALLLLTCTISIAAIFTYSNRKRQGRMCLLNIFFLIAWYAAYFFTGFVTYSNDNTEFRMLFTAAFPAVSLILNVMARKAILADEALVRSADRIR</sequence>
<name>A0ABX2AZK6_9BACT</name>